<dbReference type="OrthoDB" id="370829at2"/>
<reference evidence="1 2" key="2">
    <citation type="submission" date="2019-09" db="EMBL/GenBank/DDBJ databases">
        <title>Complete Genome Sequence and Methylome Analysis of free living Spirochaetas.</title>
        <authorList>
            <person name="Leshcheva N."/>
            <person name="Mikheeva N."/>
        </authorList>
    </citation>
    <scope>NUCLEOTIDE SEQUENCE [LARGE SCALE GENOMIC DNA]</scope>
    <source>
        <strain evidence="1 2">P</strain>
    </source>
</reference>
<name>A0A5C1QGD0_9SPIO</name>
<protein>
    <recommendedName>
        <fullName evidence="3">Toxin-antitoxin system antitoxin subunit</fullName>
    </recommendedName>
</protein>
<evidence type="ECO:0000313" key="1">
    <source>
        <dbReference type="EMBL" id="QEN05664.1"/>
    </source>
</evidence>
<proteinExistence type="predicted"/>
<dbReference type="SUPFAM" id="SSF81593">
    <property type="entry name" value="Nucleotidyltransferase substrate binding subunit/domain"/>
    <property type="match status" value="1"/>
</dbReference>
<dbReference type="RefSeq" id="WP_149568898.1">
    <property type="nucleotide sequence ID" value="NZ_CP035807.1"/>
</dbReference>
<dbReference type="AlphaFoldDB" id="A0A5C1QGD0"/>
<evidence type="ECO:0008006" key="3">
    <source>
        <dbReference type="Google" id="ProtNLM"/>
    </source>
</evidence>
<dbReference type="Gene3D" id="1.20.120.330">
    <property type="entry name" value="Nucleotidyltransferases domain 2"/>
    <property type="match status" value="1"/>
</dbReference>
<organism evidence="1 2">
    <name type="scientific">Thiospirochaeta perfilievii</name>
    <dbReference type="NCBI Taxonomy" id="252967"/>
    <lineage>
        <taxon>Bacteria</taxon>
        <taxon>Pseudomonadati</taxon>
        <taxon>Spirochaetota</taxon>
        <taxon>Spirochaetia</taxon>
        <taxon>Spirochaetales</taxon>
        <taxon>Spirochaetaceae</taxon>
        <taxon>Thiospirochaeta</taxon>
    </lineage>
</organism>
<dbReference type="EMBL" id="CP035807">
    <property type="protein sequence ID" value="QEN05664.1"/>
    <property type="molecule type" value="Genomic_DNA"/>
</dbReference>
<keyword evidence="2" id="KW-1185">Reference proteome</keyword>
<evidence type="ECO:0000313" key="2">
    <source>
        <dbReference type="Proteomes" id="UP000323824"/>
    </source>
</evidence>
<dbReference type="KEGG" id="sper:EW093_13395"/>
<sequence>MEKIDSAEITIQSSIQECDSHVNRIRKVLNNINIHKPVLEKEIKNDENDIVAKIDQLIYRFTKLQDSMGTRLYPSLYTILEGNNKIIPFLDILNRLEKLGVITSVSDWQFFRNLRNNLAHDYPDSLGKTVETINLLISEIEKLIDMFNHAKNYYIERS</sequence>
<gene>
    <name evidence="1" type="ORF">EW093_13395</name>
</gene>
<dbReference type="Proteomes" id="UP000323824">
    <property type="component" value="Chromosome"/>
</dbReference>
<reference evidence="1 2" key="1">
    <citation type="submission" date="2019-02" db="EMBL/GenBank/DDBJ databases">
        <authorList>
            <person name="Fomenkov A."/>
            <person name="Dubinina G."/>
            <person name="Grabovich M."/>
            <person name="Vincze T."/>
            <person name="Roberts R.J."/>
        </authorList>
    </citation>
    <scope>NUCLEOTIDE SEQUENCE [LARGE SCALE GENOMIC DNA]</scope>
    <source>
        <strain evidence="1 2">P</strain>
    </source>
</reference>
<accession>A0A5C1QGD0</accession>